<evidence type="ECO:0000313" key="2">
    <source>
        <dbReference type="Proteomes" id="UP001295684"/>
    </source>
</evidence>
<sequence>MDSENGTGQETQRYPEQQVRDYQEEIRIDGLLREGILKKHRHLASIDGWGTDQEAEKRSIEAYIRDVCWKERNKEGDNRTYKIVYVSNIRRRDYRKMCKDFVSRQKAVLFETFQEPTRFRQMMVVKSFISNIHSVVNLQVKDLTIHCKFFVHMLLSGVNLEMIKIDDCVIKGPILAIPFVRRKYSLKIIAVNWNKIYSLEEATSSPDYYDHILGNISLCPCAQTLHQITIQGAYTPLEITQFLKEKYPHIPINFVHCLNYYNIHKFQLS</sequence>
<evidence type="ECO:0000313" key="1">
    <source>
        <dbReference type="EMBL" id="CAI2379037.1"/>
    </source>
</evidence>
<name>A0AAD1XV72_EUPCR</name>
<dbReference type="EMBL" id="CAMPGE010020845">
    <property type="protein sequence ID" value="CAI2379037.1"/>
    <property type="molecule type" value="Genomic_DNA"/>
</dbReference>
<dbReference type="AlphaFoldDB" id="A0AAD1XV72"/>
<organism evidence="1 2">
    <name type="scientific">Euplotes crassus</name>
    <dbReference type="NCBI Taxonomy" id="5936"/>
    <lineage>
        <taxon>Eukaryota</taxon>
        <taxon>Sar</taxon>
        <taxon>Alveolata</taxon>
        <taxon>Ciliophora</taxon>
        <taxon>Intramacronucleata</taxon>
        <taxon>Spirotrichea</taxon>
        <taxon>Hypotrichia</taxon>
        <taxon>Euplotida</taxon>
        <taxon>Euplotidae</taxon>
        <taxon>Moneuplotes</taxon>
    </lineage>
</organism>
<proteinExistence type="predicted"/>
<reference evidence="1" key="1">
    <citation type="submission" date="2023-07" db="EMBL/GenBank/DDBJ databases">
        <authorList>
            <consortium name="AG Swart"/>
            <person name="Singh M."/>
            <person name="Singh A."/>
            <person name="Seah K."/>
            <person name="Emmerich C."/>
        </authorList>
    </citation>
    <scope>NUCLEOTIDE SEQUENCE</scope>
    <source>
        <strain evidence="1">DP1</strain>
    </source>
</reference>
<protein>
    <submittedName>
        <fullName evidence="1">Uncharacterized protein</fullName>
    </submittedName>
</protein>
<keyword evidence="2" id="KW-1185">Reference proteome</keyword>
<gene>
    <name evidence="1" type="ORF">ECRASSUSDP1_LOCUS20443</name>
</gene>
<comment type="caution">
    <text evidence="1">The sequence shown here is derived from an EMBL/GenBank/DDBJ whole genome shotgun (WGS) entry which is preliminary data.</text>
</comment>
<dbReference type="Proteomes" id="UP001295684">
    <property type="component" value="Unassembled WGS sequence"/>
</dbReference>
<accession>A0AAD1XV72</accession>